<protein>
    <submittedName>
        <fullName evidence="1">Uncharacterized protein</fullName>
    </submittedName>
</protein>
<keyword evidence="2" id="KW-1185">Reference proteome</keyword>
<name>A0ABQ0JQY1_9VIBR</name>
<proteinExistence type="predicted"/>
<organism evidence="1 2">
    <name type="scientific">Vibrio variabilis</name>
    <dbReference type="NCBI Taxonomy" id="990271"/>
    <lineage>
        <taxon>Bacteria</taxon>
        <taxon>Pseudomonadati</taxon>
        <taxon>Pseudomonadota</taxon>
        <taxon>Gammaproteobacteria</taxon>
        <taxon>Vibrionales</taxon>
        <taxon>Vibrionaceae</taxon>
        <taxon>Vibrio</taxon>
    </lineage>
</organism>
<comment type="caution">
    <text evidence="1">The sequence shown here is derived from an EMBL/GenBank/DDBJ whole genome shotgun (WGS) entry which is preliminary data.</text>
</comment>
<evidence type="ECO:0000313" key="1">
    <source>
        <dbReference type="EMBL" id="GAL31154.1"/>
    </source>
</evidence>
<dbReference type="Proteomes" id="UP000029223">
    <property type="component" value="Unassembled WGS sequence"/>
</dbReference>
<evidence type="ECO:0000313" key="2">
    <source>
        <dbReference type="Proteomes" id="UP000029223"/>
    </source>
</evidence>
<sequence>MRRDATRQTSSPTRPLKAYYLKQLGNAKSQLQANALLQLAKTCQFFD</sequence>
<dbReference type="EMBL" id="BBMS01000135">
    <property type="protein sequence ID" value="GAL31154.1"/>
    <property type="molecule type" value="Genomic_DNA"/>
</dbReference>
<gene>
    <name evidence="1" type="ORF">JCM19239_248</name>
</gene>
<accession>A0ABQ0JQY1</accession>
<reference evidence="2" key="1">
    <citation type="submission" date="2014-09" db="EMBL/GenBank/DDBJ databases">
        <title>Vibrio variabilis JCM 19239. (C206) whole genome shotgun sequence.</title>
        <authorList>
            <person name="Sawabe T."/>
            <person name="Meirelles P."/>
            <person name="Nakanishi M."/>
            <person name="Sayaka M."/>
            <person name="Hattori M."/>
            <person name="Ohkuma M."/>
        </authorList>
    </citation>
    <scope>NUCLEOTIDE SEQUENCE [LARGE SCALE GENOMIC DNA]</scope>
    <source>
        <strain evidence="2">JCM 19239</strain>
    </source>
</reference>